<gene>
    <name evidence="1" type="ORF">BECKLPF1236B_GA0070989_11555</name>
</gene>
<dbReference type="AlphaFoldDB" id="A0A450WPG5"/>
<evidence type="ECO:0000313" key="1">
    <source>
        <dbReference type="EMBL" id="VFK18884.1"/>
    </source>
</evidence>
<reference evidence="1" key="1">
    <citation type="submission" date="2019-02" db="EMBL/GenBank/DDBJ databases">
        <authorList>
            <person name="Gruber-Vodicka R. H."/>
            <person name="Seah K. B. B."/>
        </authorList>
    </citation>
    <scope>NUCLEOTIDE SEQUENCE</scope>
    <source>
        <strain evidence="1">BECK_S313</strain>
    </source>
</reference>
<sequence>MVFSEPPVIKGFFDDLKKGYESILALRAKIEGGGLDFAARFFRIFIFPIR</sequence>
<organism evidence="1">
    <name type="scientific">Candidatus Kentrum sp. LPFa</name>
    <dbReference type="NCBI Taxonomy" id="2126335"/>
    <lineage>
        <taxon>Bacteria</taxon>
        <taxon>Pseudomonadati</taxon>
        <taxon>Pseudomonadota</taxon>
        <taxon>Gammaproteobacteria</taxon>
        <taxon>Candidatus Kentrum</taxon>
    </lineage>
</organism>
<dbReference type="EMBL" id="CAADFK010000155">
    <property type="protein sequence ID" value="VFK18884.1"/>
    <property type="molecule type" value="Genomic_DNA"/>
</dbReference>
<protein>
    <submittedName>
        <fullName evidence="1">Uncharacterized protein</fullName>
    </submittedName>
</protein>
<proteinExistence type="predicted"/>
<name>A0A450WPG5_9GAMM</name>
<accession>A0A450WPG5</accession>